<organism evidence="1 2">
    <name type="scientific">Chryseolinea lacunae</name>
    <dbReference type="NCBI Taxonomy" id="2801331"/>
    <lineage>
        <taxon>Bacteria</taxon>
        <taxon>Pseudomonadati</taxon>
        <taxon>Bacteroidota</taxon>
        <taxon>Cytophagia</taxon>
        <taxon>Cytophagales</taxon>
        <taxon>Fulvivirgaceae</taxon>
        <taxon>Chryseolinea</taxon>
    </lineage>
</organism>
<keyword evidence="2" id="KW-1185">Reference proteome</keyword>
<accession>A0ABS1KZ95</accession>
<name>A0ABS1KZ95_9BACT</name>
<dbReference type="Proteomes" id="UP000613030">
    <property type="component" value="Unassembled WGS sequence"/>
</dbReference>
<proteinExistence type="predicted"/>
<reference evidence="1 2" key="1">
    <citation type="submission" date="2021-01" db="EMBL/GenBank/DDBJ databases">
        <title>Chryseolinea sp. Jin1 Genome sequencing and assembly.</title>
        <authorList>
            <person name="Kim I."/>
        </authorList>
    </citation>
    <scope>NUCLEOTIDE SEQUENCE [LARGE SCALE GENOMIC DNA]</scope>
    <source>
        <strain evidence="1 2">Jin1</strain>
    </source>
</reference>
<gene>
    <name evidence="1" type="ORF">JI741_25385</name>
</gene>
<dbReference type="EMBL" id="JAERRB010000011">
    <property type="protein sequence ID" value="MBL0744593.1"/>
    <property type="molecule type" value="Genomic_DNA"/>
</dbReference>
<evidence type="ECO:0000313" key="1">
    <source>
        <dbReference type="EMBL" id="MBL0744593.1"/>
    </source>
</evidence>
<comment type="caution">
    <text evidence="1">The sequence shown here is derived from an EMBL/GenBank/DDBJ whole genome shotgun (WGS) entry which is preliminary data.</text>
</comment>
<dbReference type="RefSeq" id="WP_202014291.1">
    <property type="nucleotide sequence ID" value="NZ_JAERRB010000011.1"/>
</dbReference>
<evidence type="ECO:0000313" key="2">
    <source>
        <dbReference type="Proteomes" id="UP000613030"/>
    </source>
</evidence>
<sequence>MKAAKSVLAFFVWITSIGYCFGQLEVTTFFGLPKDVAKKKFLSLEGASLIAEYETLQLYGIDSGDRDGEDIVLDLLALSFAENKCVSVGILVEKELINEFIRDFNSRLVATSEYHWIDYEKDTNWEIKRLEGVVVQGATLSNYFSIIASPHN</sequence>
<protein>
    <submittedName>
        <fullName evidence="1">Uncharacterized protein</fullName>
    </submittedName>
</protein>